<organism evidence="1 2">
    <name type="scientific">Micromonospora eburnea</name>
    <dbReference type="NCBI Taxonomy" id="227316"/>
    <lineage>
        <taxon>Bacteria</taxon>
        <taxon>Bacillati</taxon>
        <taxon>Actinomycetota</taxon>
        <taxon>Actinomycetes</taxon>
        <taxon>Micromonosporales</taxon>
        <taxon>Micromonosporaceae</taxon>
        <taxon>Micromonospora</taxon>
    </lineage>
</organism>
<dbReference type="RefSeq" id="WP_167363523.1">
    <property type="nucleotide sequence ID" value="NZ_FMHY01000002.1"/>
</dbReference>
<name>A0A1C6UXE6_9ACTN</name>
<reference evidence="2" key="1">
    <citation type="submission" date="2016-06" db="EMBL/GenBank/DDBJ databases">
        <authorList>
            <person name="Varghese N."/>
            <person name="Submissions Spin"/>
        </authorList>
    </citation>
    <scope>NUCLEOTIDE SEQUENCE [LARGE SCALE GENOMIC DNA]</scope>
    <source>
        <strain evidence="2">DSM 44814</strain>
    </source>
</reference>
<protein>
    <submittedName>
        <fullName evidence="1">Uncharacterized protein</fullName>
    </submittedName>
</protein>
<sequence length="67" mass="7630">MTRIDEPISLADQIEVALLTIAAHEGERRCVNCSAGVCGVWWWALKVLERHPGLHRLRTDFRSDQTT</sequence>
<dbReference type="STRING" id="227316.GA0070604_3877"/>
<proteinExistence type="predicted"/>
<gene>
    <name evidence="1" type="ORF">GA0070604_3877</name>
</gene>
<dbReference type="Proteomes" id="UP000199696">
    <property type="component" value="Unassembled WGS sequence"/>
</dbReference>
<keyword evidence="2" id="KW-1185">Reference proteome</keyword>
<dbReference type="EMBL" id="FMHY01000002">
    <property type="protein sequence ID" value="SCL58626.1"/>
    <property type="molecule type" value="Genomic_DNA"/>
</dbReference>
<evidence type="ECO:0000313" key="2">
    <source>
        <dbReference type="Proteomes" id="UP000199696"/>
    </source>
</evidence>
<accession>A0A1C6UXE6</accession>
<dbReference type="AlphaFoldDB" id="A0A1C6UXE6"/>
<evidence type="ECO:0000313" key="1">
    <source>
        <dbReference type="EMBL" id="SCL58626.1"/>
    </source>
</evidence>